<evidence type="ECO:0000313" key="1">
    <source>
        <dbReference type="EMBL" id="JAH41768.1"/>
    </source>
</evidence>
<protein>
    <submittedName>
        <fullName evidence="1">Uncharacterized protein</fullName>
    </submittedName>
</protein>
<reference evidence="1" key="2">
    <citation type="journal article" date="2015" name="Fish Shellfish Immunol.">
        <title>Early steps in the European eel (Anguilla anguilla)-Vibrio vulnificus interaction in the gills: Role of the RtxA13 toxin.</title>
        <authorList>
            <person name="Callol A."/>
            <person name="Pajuelo D."/>
            <person name="Ebbesson L."/>
            <person name="Teles M."/>
            <person name="MacKenzie S."/>
            <person name="Amaro C."/>
        </authorList>
    </citation>
    <scope>NUCLEOTIDE SEQUENCE</scope>
</reference>
<name>A0A0E9SMP8_ANGAN</name>
<organism evidence="1">
    <name type="scientific">Anguilla anguilla</name>
    <name type="common">European freshwater eel</name>
    <name type="synonym">Muraena anguilla</name>
    <dbReference type="NCBI Taxonomy" id="7936"/>
    <lineage>
        <taxon>Eukaryota</taxon>
        <taxon>Metazoa</taxon>
        <taxon>Chordata</taxon>
        <taxon>Craniata</taxon>
        <taxon>Vertebrata</taxon>
        <taxon>Euteleostomi</taxon>
        <taxon>Actinopterygii</taxon>
        <taxon>Neopterygii</taxon>
        <taxon>Teleostei</taxon>
        <taxon>Anguilliformes</taxon>
        <taxon>Anguillidae</taxon>
        <taxon>Anguilla</taxon>
    </lineage>
</organism>
<accession>A0A0E9SMP8</accession>
<reference evidence="1" key="1">
    <citation type="submission" date="2014-11" db="EMBL/GenBank/DDBJ databases">
        <authorList>
            <person name="Amaro Gonzalez C."/>
        </authorList>
    </citation>
    <scope>NUCLEOTIDE SEQUENCE</scope>
</reference>
<sequence length="34" mass="3848">MAKLALATRSQAELTELACQQLGTVHYVREVRFL</sequence>
<proteinExistence type="predicted"/>
<dbReference type="EMBL" id="GBXM01066809">
    <property type="protein sequence ID" value="JAH41768.1"/>
    <property type="molecule type" value="Transcribed_RNA"/>
</dbReference>
<dbReference type="AlphaFoldDB" id="A0A0E9SMP8"/>